<keyword evidence="3" id="KW-1185">Reference proteome</keyword>
<evidence type="ECO:0000313" key="3">
    <source>
        <dbReference type="Proteomes" id="UP000789342"/>
    </source>
</evidence>
<sequence>IKAGSQFQMCLGNAYNRYDKFLTFANNTVNKQLMCCTACSLECVTAHECPSASFGCGINDYGYFQAECNKIGKGTFCITTGYSNGPTVIPGSICGGILGNTLPVNALLGSCPNLDAVRQTLNGSKTSQNFTWMCCGSDGCSVPSNVLVDKNVASTNCAYGQYSMMCFNDNGGWSCTGSVAVNIDDITVPIGDCVMQITSPNIETISSSANLPVAATTTNIDGTKKVTCNSNPTSTNLSPEINGNEKNSSGDKVNSIAIVFGGTSE</sequence>
<dbReference type="Proteomes" id="UP000789342">
    <property type="component" value="Unassembled WGS sequence"/>
</dbReference>
<proteinExistence type="predicted"/>
<accession>A0A9N8ZWM8</accession>
<protein>
    <submittedName>
        <fullName evidence="2">12813_t:CDS:1</fullName>
    </submittedName>
</protein>
<evidence type="ECO:0000313" key="2">
    <source>
        <dbReference type="EMBL" id="CAG8509069.1"/>
    </source>
</evidence>
<evidence type="ECO:0000256" key="1">
    <source>
        <dbReference type="SAM" id="MobiDB-lite"/>
    </source>
</evidence>
<feature type="non-terminal residue" evidence="2">
    <location>
        <position position="1"/>
    </location>
</feature>
<dbReference type="AlphaFoldDB" id="A0A9N8ZWM8"/>
<feature type="region of interest" description="Disordered" evidence="1">
    <location>
        <begin position="230"/>
        <end position="249"/>
    </location>
</feature>
<comment type="caution">
    <text evidence="2">The sequence shown here is derived from an EMBL/GenBank/DDBJ whole genome shotgun (WGS) entry which is preliminary data.</text>
</comment>
<dbReference type="EMBL" id="CAJVPV010001820">
    <property type="protein sequence ID" value="CAG8509069.1"/>
    <property type="molecule type" value="Genomic_DNA"/>
</dbReference>
<gene>
    <name evidence="2" type="ORF">AMORRO_LOCUS3634</name>
</gene>
<organism evidence="2 3">
    <name type="scientific">Acaulospora morrowiae</name>
    <dbReference type="NCBI Taxonomy" id="94023"/>
    <lineage>
        <taxon>Eukaryota</taxon>
        <taxon>Fungi</taxon>
        <taxon>Fungi incertae sedis</taxon>
        <taxon>Mucoromycota</taxon>
        <taxon>Glomeromycotina</taxon>
        <taxon>Glomeromycetes</taxon>
        <taxon>Diversisporales</taxon>
        <taxon>Acaulosporaceae</taxon>
        <taxon>Acaulospora</taxon>
    </lineage>
</organism>
<reference evidence="2" key="1">
    <citation type="submission" date="2021-06" db="EMBL/GenBank/DDBJ databases">
        <authorList>
            <person name="Kallberg Y."/>
            <person name="Tangrot J."/>
            <person name="Rosling A."/>
        </authorList>
    </citation>
    <scope>NUCLEOTIDE SEQUENCE</scope>
    <source>
        <strain evidence="2">CL551</strain>
    </source>
</reference>
<name>A0A9N8ZWM8_9GLOM</name>
<dbReference type="OrthoDB" id="2375509at2759"/>